<evidence type="ECO:0000313" key="4">
    <source>
        <dbReference type="Proteomes" id="UP000193560"/>
    </source>
</evidence>
<sequence length="480" mass="51185">MSVDSWTLQVKSLEQVTQSVTVSSSASVLQLKDAIQPVFDVASNRQRLIFQGKVLKDGKQLTEYANLQDGKVIHMVSRPADAPSNAMNDEPQTNTSGGSSPQMFPGMFGPSEGYTFITVDANISDLGGNNPQALTSFLSGLFNGGPDRVNFSNGRTFHGGVQSPLGIPQNTRSAASNIGTRTRTLPTRDIGRNRRQSGDFSSLFDTARTYTSPLSALEIRLTRALAAIANIQTTLEAPPSSTDVSQLTWTSMSNATPEQTQAIRARLRANRSNGLAQTGLAVDRLADLMEALTPRLRQLAQNLQSETRPHAELMPELRRMITVIRSLSMVNHAIGNIMASSDDSSRRPGGLRSSPLGRSGRGTTTAPPTPSGANTRRRQQPSTSNQTNDINSNTTAATTPPSPHKRKLKSSTMATSTSSSSASSSSSSSPSSASACTETTKRQKTSNDSSDTNKDHIDPPAPSIATRKGKGNSEAKPNDN</sequence>
<feature type="compositionally biased region" description="Polar residues" evidence="1">
    <location>
        <begin position="85"/>
        <end position="101"/>
    </location>
</feature>
<evidence type="ECO:0000256" key="1">
    <source>
        <dbReference type="SAM" id="MobiDB-lite"/>
    </source>
</evidence>
<name>A0A1X2IC36_9FUNG</name>
<dbReference type="EMBL" id="MCGE01000016">
    <property type="protein sequence ID" value="ORZ13669.1"/>
    <property type="molecule type" value="Genomic_DNA"/>
</dbReference>
<dbReference type="InterPro" id="IPR029071">
    <property type="entry name" value="Ubiquitin-like_domsf"/>
</dbReference>
<feature type="compositionally biased region" description="Low complexity" evidence="1">
    <location>
        <begin position="347"/>
        <end position="366"/>
    </location>
</feature>
<keyword evidence="4" id="KW-1185">Reference proteome</keyword>
<dbReference type="SMART" id="SM00213">
    <property type="entry name" value="UBQ"/>
    <property type="match status" value="1"/>
</dbReference>
<dbReference type="AlphaFoldDB" id="A0A1X2IC36"/>
<feature type="compositionally biased region" description="Low complexity" evidence="1">
    <location>
        <begin position="410"/>
        <end position="438"/>
    </location>
</feature>
<feature type="region of interest" description="Disordered" evidence="1">
    <location>
        <begin position="339"/>
        <end position="480"/>
    </location>
</feature>
<evidence type="ECO:0000313" key="3">
    <source>
        <dbReference type="EMBL" id="ORZ13669.1"/>
    </source>
</evidence>
<evidence type="ECO:0000259" key="2">
    <source>
        <dbReference type="PROSITE" id="PS50053"/>
    </source>
</evidence>
<proteinExistence type="predicted"/>
<dbReference type="STRING" id="90262.A0A1X2IC36"/>
<organism evidence="3 4">
    <name type="scientific">Absidia repens</name>
    <dbReference type="NCBI Taxonomy" id="90262"/>
    <lineage>
        <taxon>Eukaryota</taxon>
        <taxon>Fungi</taxon>
        <taxon>Fungi incertae sedis</taxon>
        <taxon>Mucoromycota</taxon>
        <taxon>Mucoromycotina</taxon>
        <taxon>Mucoromycetes</taxon>
        <taxon>Mucorales</taxon>
        <taxon>Cunninghamellaceae</taxon>
        <taxon>Absidia</taxon>
    </lineage>
</organism>
<dbReference type="PROSITE" id="PS50053">
    <property type="entry name" value="UBIQUITIN_2"/>
    <property type="match status" value="1"/>
</dbReference>
<dbReference type="OrthoDB" id="419317at2759"/>
<dbReference type="GO" id="GO:0031593">
    <property type="term" value="F:polyubiquitin modification-dependent protein binding"/>
    <property type="evidence" value="ECO:0007669"/>
    <property type="project" value="TreeGrafter"/>
</dbReference>
<feature type="compositionally biased region" description="Polar residues" evidence="1">
    <location>
        <begin position="380"/>
        <end position="390"/>
    </location>
</feature>
<protein>
    <recommendedName>
        <fullName evidence="2">Ubiquitin-like domain-containing protein</fullName>
    </recommendedName>
</protein>
<reference evidence="3 4" key="1">
    <citation type="submission" date="2016-07" db="EMBL/GenBank/DDBJ databases">
        <title>Pervasive Adenine N6-methylation of Active Genes in Fungi.</title>
        <authorList>
            <consortium name="DOE Joint Genome Institute"/>
            <person name="Mondo S.J."/>
            <person name="Dannebaum R.O."/>
            <person name="Kuo R.C."/>
            <person name="Labutti K."/>
            <person name="Haridas S."/>
            <person name="Kuo A."/>
            <person name="Salamov A."/>
            <person name="Ahrendt S.R."/>
            <person name="Lipzen A."/>
            <person name="Sullivan W."/>
            <person name="Andreopoulos W.B."/>
            <person name="Clum A."/>
            <person name="Lindquist E."/>
            <person name="Daum C."/>
            <person name="Ramamoorthy G.K."/>
            <person name="Gryganskyi A."/>
            <person name="Culley D."/>
            <person name="Magnuson J.K."/>
            <person name="James T.Y."/>
            <person name="O'Malley M.A."/>
            <person name="Stajich J.E."/>
            <person name="Spatafora J.W."/>
            <person name="Visel A."/>
            <person name="Grigoriev I.V."/>
        </authorList>
    </citation>
    <scope>NUCLEOTIDE SEQUENCE [LARGE SCALE GENOMIC DNA]</scope>
    <source>
        <strain evidence="3 4">NRRL 1336</strain>
    </source>
</reference>
<comment type="caution">
    <text evidence="3">The sequence shown here is derived from an EMBL/GenBank/DDBJ whole genome shotgun (WGS) entry which is preliminary data.</text>
</comment>
<feature type="region of interest" description="Disordered" evidence="1">
    <location>
        <begin position="80"/>
        <end position="101"/>
    </location>
</feature>
<dbReference type="Proteomes" id="UP000193560">
    <property type="component" value="Unassembled WGS sequence"/>
</dbReference>
<dbReference type="Pfam" id="PF00240">
    <property type="entry name" value="ubiquitin"/>
    <property type="match status" value="1"/>
</dbReference>
<dbReference type="Gene3D" id="3.10.20.90">
    <property type="entry name" value="Phosphatidylinositol 3-kinase Catalytic Subunit, Chain A, domain 1"/>
    <property type="match status" value="1"/>
</dbReference>
<dbReference type="InterPro" id="IPR000626">
    <property type="entry name" value="Ubiquitin-like_dom"/>
</dbReference>
<dbReference type="SUPFAM" id="SSF54236">
    <property type="entry name" value="Ubiquitin-like"/>
    <property type="match status" value="1"/>
</dbReference>
<accession>A0A1X2IC36</accession>
<dbReference type="GO" id="GO:0051787">
    <property type="term" value="F:misfolded protein binding"/>
    <property type="evidence" value="ECO:0007669"/>
    <property type="project" value="TreeGrafter"/>
</dbReference>
<dbReference type="PANTHER" id="PTHR15204:SF0">
    <property type="entry name" value="LARGE PROLINE-RICH PROTEIN BAG6"/>
    <property type="match status" value="1"/>
</dbReference>
<feature type="domain" description="Ubiquitin-like" evidence="2">
    <location>
        <begin position="6"/>
        <end position="82"/>
    </location>
</feature>
<feature type="compositionally biased region" description="Basic and acidic residues" evidence="1">
    <location>
        <begin position="471"/>
        <end position="480"/>
    </location>
</feature>
<dbReference type="GO" id="GO:0036503">
    <property type="term" value="P:ERAD pathway"/>
    <property type="evidence" value="ECO:0007669"/>
    <property type="project" value="TreeGrafter"/>
</dbReference>
<dbReference type="PANTHER" id="PTHR15204">
    <property type="entry name" value="LARGE PROLINE-RICH PROTEIN BAG6"/>
    <property type="match status" value="1"/>
</dbReference>
<dbReference type="GO" id="GO:0071818">
    <property type="term" value="C:BAT3 complex"/>
    <property type="evidence" value="ECO:0007669"/>
    <property type="project" value="TreeGrafter"/>
</dbReference>
<gene>
    <name evidence="3" type="ORF">BCR42DRAFT_453004</name>
</gene>